<comment type="caution">
    <text evidence="8">The sequence shown here is derived from an EMBL/GenBank/DDBJ whole genome shotgun (WGS) entry which is preliminary data.</text>
</comment>
<accession>A0A8H7RJT2</accession>
<dbReference type="InterPro" id="IPR000504">
    <property type="entry name" value="RRM_dom"/>
</dbReference>
<dbReference type="InterPro" id="IPR002004">
    <property type="entry name" value="PABP_HYD_C"/>
</dbReference>
<evidence type="ECO:0000256" key="2">
    <source>
        <dbReference type="ARBA" id="ARBA00022737"/>
    </source>
</evidence>
<dbReference type="GO" id="GO:0003723">
    <property type="term" value="F:RNA binding"/>
    <property type="evidence" value="ECO:0007669"/>
    <property type="project" value="UniProtKB-UniRule"/>
</dbReference>
<feature type="compositionally biased region" description="Basic and acidic residues" evidence="5">
    <location>
        <begin position="437"/>
        <end position="450"/>
    </location>
</feature>
<dbReference type="PROSITE" id="PS50102">
    <property type="entry name" value="RRM"/>
    <property type="match status" value="2"/>
</dbReference>
<feature type="region of interest" description="Disordered" evidence="5">
    <location>
        <begin position="318"/>
        <end position="338"/>
    </location>
</feature>
<evidence type="ECO:0008006" key="10">
    <source>
        <dbReference type="Google" id="ProtNLM"/>
    </source>
</evidence>
<dbReference type="SUPFAM" id="SSF54928">
    <property type="entry name" value="RNA-binding domain, RBD"/>
    <property type="match status" value="2"/>
</dbReference>
<evidence type="ECO:0000259" key="7">
    <source>
        <dbReference type="PROSITE" id="PS51309"/>
    </source>
</evidence>
<dbReference type="PANTHER" id="PTHR24012">
    <property type="entry name" value="RNA BINDING PROTEIN"/>
    <property type="match status" value="1"/>
</dbReference>
<dbReference type="Proteomes" id="UP000603453">
    <property type="component" value="Unassembled WGS sequence"/>
</dbReference>
<dbReference type="Pfam" id="PF00658">
    <property type="entry name" value="MLLE"/>
    <property type="match status" value="1"/>
</dbReference>
<evidence type="ECO:0000259" key="6">
    <source>
        <dbReference type="PROSITE" id="PS50102"/>
    </source>
</evidence>
<evidence type="ECO:0000313" key="9">
    <source>
        <dbReference type="Proteomes" id="UP000603453"/>
    </source>
</evidence>
<dbReference type="PROSITE" id="PS51309">
    <property type="entry name" value="PABC"/>
    <property type="match status" value="1"/>
</dbReference>
<name>A0A8H7RJT2_9FUNG</name>
<feature type="region of interest" description="Disordered" evidence="5">
    <location>
        <begin position="424"/>
        <end position="472"/>
    </location>
</feature>
<evidence type="ECO:0000256" key="1">
    <source>
        <dbReference type="ARBA" id="ARBA00008557"/>
    </source>
</evidence>
<dbReference type="InterPro" id="IPR012677">
    <property type="entry name" value="Nucleotide-bd_a/b_plait_sf"/>
</dbReference>
<sequence length="675" mass="75996">MATVKPIIRLPPRSKSCTTRSVYVDDNSHDQQQQLVTEDLYFEDDENRLSDYDIERLLQDYNLYNIKRERGGGYLSFPDSKIADRVYSLFNGYIFTNGTILKFRLSPYQEPQAEGPILEVRNLPNHIDHNTLYDIFRPYGPLSICKPITEDGSHRGKALVQFFHRYHSDSSVSDLVSFPRAFLNLNLYSNLIFLQNRITRLLMAIQFINLNYAQNQSLSTPTTMVTSAAAEKENSFVDYMNLYVKNLDPTIDNTDLFNIFRKFGRIVSARVMSNPQNGLSKGYGFVSFGKPEEAALALEEMNGFQFRSKPMIVAYHEPKKPRQEKSTSTTTSSFHSPIDYANNTSTSPYFETRHPHEVGPLNGLGIDHVDHLSMNVKELSVGNTNVPMQRKLSTIALVENSFSPPPIRTSPQFAARPSLASLASGASIQPAPPNSYEKTEQEKIVEEPSRSLRRRGSLESVNSVMTESSAHIQRQRMTEAVKRCGSYGKELHDIVDMLLTLKKKERSICLFNPDFLLDKINAALEALEICEDEEEEEEPCILIQGCVCRAYIPVSTSPLLPLRKKSISPPATTVQETVVIPPRKSKAIPIVAPPAESIKTAEIKAMLSSFDGKAIHEKKQLLGDQLFPLVKATGVRHAPKITIRLLDSIELEELAKIMFDKDLLKVQVDKAFAGL</sequence>
<proteinExistence type="inferred from homology"/>
<feature type="domain" description="RRM" evidence="6">
    <location>
        <begin position="116"/>
        <end position="206"/>
    </location>
</feature>
<evidence type="ECO:0000256" key="5">
    <source>
        <dbReference type="SAM" id="MobiDB-lite"/>
    </source>
</evidence>
<gene>
    <name evidence="8" type="ORF">INT47_008822</name>
</gene>
<dbReference type="SMART" id="SM00360">
    <property type="entry name" value="RRM"/>
    <property type="match status" value="2"/>
</dbReference>
<evidence type="ECO:0000256" key="4">
    <source>
        <dbReference type="PROSITE-ProRule" id="PRU00176"/>
    </source>
</evidence>
<evidence type="ECO:0000256" key="3">
    <source>
        <dbReference type="ARBA" id="ARBA00022884"/>
    </source>
</evidence>
<dbReference type="EMBL" id="JAEPRD010000008">
    <property type="protein sequence ID" value="KAG2211725.1"/>
    <property type="molecule type" value="Genomic_DNA"/>
</dbReference>
<dbReference type="InterPro" id="IPR035979">
    <property type="entry name" value="RBD_domain_sf"/>
</dbReference>
<dbReference type="CDD" id="cd00590">
    <property type="entry name" value="RRM_SF"/>
    <property type="match status" value="1"/>
</dbReference>
<comment type="similarity">
    <text evidence="1">Belongs to the polyadenylate-binding protein type-1 family.</text>
</comment>
<evidence type="ECO:0000313" key="8">
    <source>
        <dbReference type="EMBL" id="KAG2211725.1"/>
    </source>
</evidence>
<feature type="compositionally biased region" description="Polar residues" evidence="5">
    <location>
        <begin position="461"/>
        <end position="472"/>
    </location>
</feature>
<dbReference type="AlphaFoldDB" id="A0A8H7RJT2"/>
<reference evidence="8" key="1">
    <citation type="submission" date="2020-12" db="EMBL/GenBank/DDBJ databases">
        <title>Metabolic potential, ecology and presence of endohyphal bacteria is reflected in genomic diversity of Mucoromycotina.</title>
        <authorList>
            <person name="Muszewska A."/>
            <person name="Okrasinska A."/>
            <person name="Steczkiewicz K."/>
            <person name="Drgas O."/>
            <person name="Orlowska M."/>
            <person name="Perlinska-Lenart U."/>
            <person name="Aleksandrzak-Piekarczyk T."/>
            <person name="Szatraj K."/>
            <person name="Zielenkiewicz U."/>
            <person name="Pilsyk S."/>
            <person name="Malc E."/>
            <person name="Mieczkowski P."/>
            <person name="Kruszewska J.S."/>
            <person name="Biernat P."/>
            <person name="Pawlowska J."/>
        </authorList>
    </citation>
    <scope>NUCLEOTIDE SEQUENCE</scope>
    <source>
        <strain evidence="8">WA0000017839</strain>
    </source>
</reference>
<keyword evidence="9" id="KW-1185">Reference proteome</keyword>
<dbReference type="Gene3D" id="1.10.1900.10">
    <property type="entry name" value="c-terminal domain of poly(a) binding protein"/>
    <property type="match status" value="1"/>
</dbReference>
<protein>
    <recommendedName>
        <fullName evidence="10">Polyadenylate tail-binding protein</fullName>
    </recommendedName>
</protein>
<dbReference type="InterPro" id="IPR036053">
    <property type="entry name" value="PABP-dom"/>
</dbReference>
<keyword evidence="3 4" id="KW-0694">RNA-binding</keyword>
<dbReference type="Pfam" id="PF00076">
    <property type="entry name" value="RRM_1"/>
    <property type="match status" value="2"/>
</dbReference>
<dbReference type="Gene3D" id="3.30.70.330">
    <property type="match status" value="3"/>
</dbReference>
<dbReference type="OrthoDB" id="6159137at2759"/>
<keyword evidence="2" id="KW-0677">Repeat</keyword>
<feature type="domain" description="PABC" evidence="7">
    <location>
        <begin position="602"/>
        <end position="675"/>
    </location>
</feature>
<dbReference type="SMART" id="SM00517">
    <property type="entry name" value="PolyA"/>
    <property type="match status" value="1"/>
</dbReference>
<dbReference type="SUPFAM" id="SSF63570">
    <property type="entry name" value="PABC (PABP) domain"/>
    <property type="match status" value="1"/>
</dbReference>
<feature type="domain" description="RRM" evidence="6">
    <location>
        <begin position="240"/>
        <end position="318"/>
    </location>
</feature>
<organism evidence="8 9">
    <name type="scientific">Mucor saturninus</name>
    <dbReference type="NCBI Taxonomy" id="64648"/>
    <lineage>
        <taxon>Eukaryota</taxon>
        <taxon>Fungi</taxon>
        <taxon>Fungi incertae sedis</taxon>
        <taxon>Mucoromycota</taxon>
        <taxon>Mucoromycotina</taxon>
        <taxon>Mucoromycetes</taxon>
        <taxon>Mucorales</taxon>
        <taxon>Mucorineae</taxon>
        <taxon>Mucoraceae</taxon>
        <taxon>Mucor</taxon>
    </lineage>
</organism>